<feature type="region of interest" description="Disordered" evidence="6">
    <location>
        <begin position="296"/>
        <end position="338"/>
    </location>
</feature>
<sequence length="338" mass="36747">MTPEEFDFLSGLVRKRSGLVLSNDKTYLLESRLTPIARKNNLGGISELVSALRMGSNEALAADVTEAMTTNESFFFRDKTPFDIFSDRILPHMMKTRAGQRKLRVWSAAASTGQEIYSLAMLIDNNPATTGWTFDLLGTDLSREVLERARQGMYTQFEVQRGLPIQLLMKYFTQVGETWQIDAKIRRMAQFKENNLLEPLSHLGRFDIIFCRNVLIYFDQPTKKMILERMADMMPDDGCLLLGAAETVVGITDAFKPVPGARGLYARKPEALGDGAAPAAAPLKAAVGAGAPAAPAGAGMGTTGLASRPATGATTGATTGTAPRPSFTPTRPTSTFNR</sequence>
<gene>
    <name evidence="8" type="ORF">GTQ45_13095</name>
</gene>
<dbReference type="GeneID" id="300653824"/>
<evidence type="ECO:0000259" key="7">
    <source>
        <dbReference type="PROSITE" id="PS50123"/>
    </source>
</evidence>
<dbReference type="InterPro" id="IPR036804">
    <property type="entry name" value="CheR_N_sf"/>
</dbReference>
<dbReference type="Pfam" id="PF03705">
    <property type="entry name" value="CheR_N"/>
    <property type="match status" value="1"/>
</dbReference>
<dbReference type="InterPro" id="IPR022641">
    <property type="entry name" value="CheR_N"/>
</dbReference>
<evidence type="ECO:0000256" key="1">
    <source>
        <dbReference type="ARBA" id="ARBA00001541"/>
    </source>
</evidence>
<dbReference type="GO" id="GO:0032259">
    <property type="term" value="P:methylation"/>
    <property type="evidence" value="ECO:0007669"/>
    <property type="project" value="UniProtKB-KW"/>
</dbReference>
<reference evidence="8 9" key="1">
    <citation type="journal article" date="2016" name="Int. J. Syst. Evol. Microbiol.">
        <title>Pyruvatibacter mobilis gen. nov., sp. nov., a marine bacterium from the culture broth of Picochlorum sp. 122.</title>
        <authorList>
            <person name="Wang G."/>
            <person name="Tang M."/>
            <person name="Wu H."/>
            <person name="Dai S."/>
            <person name="Li T."/>
            <person name="Chen C."/>
            <person name="He H."/>
            <person name="Fan J."/>
            <person name="Xiang W."/>
            <person name="Li X."/>
        </authorList>
    </citation>
    <scope>NUCLEOTIDE SEQUENCE [LARGE SCALE GENOMIC DNA]</scope>
    <source>
        <strain evidence="8 9">GYP-11</strain>
    </source>
</reference>
<dbReference type="InterPro" id="IPR029063">
    <property type="entry name" value="SAM-dependent_MTases_sf"/>
</dbReference>
<evidence type="ECO:0000256" key="6">
    <source>
        <dbReference type="SAM" id="MobiDB-lite"/>
    </source>
</evidence>
<dbReference type="PANTHER" id="PTHR24422:SF21">
    <property type="entry name" value="CHEMOTAXIS PROTEIN METHYLTRANSFERASE 1"/>
    <property type="match status" value="1"/>
</dbReference>
<dbReference type="GO" id="GO:0008983">
    <property type="term" value="F:protein-glutamate O-methyltransferase activity"/>
    <property type="evidence" value="ECO:0007669"/>
    <property type="project" value="UniProtKB-EC"/>
</dbReference>
<dbReference type="InterPro" id="IPR050903">
    <property type="entry name" value="Bact_Chemotaxis_MeTrfase"/>
</dbReference>
<dbReference type="EC" id="2.1.1.80" evidence="2"/>
<evidence type="ECO:0000256" key="2">
    <source>
        <dbReference type="ARBA" id="ARBA00012534"/>
    </source>
</evidence>
<dbReference type="InterPro" id="IPR022642">
    <property type="entry name" value="CheR_C"/>
</dbReference>
<evidence type="ECO:0000256" key="5">
    <source>
        <dbReference type="ARBA" id="ARBA00022691"/>
    </source>
</evidence>
<dbReference type="AlphaFoldDB" id="A0A845QFH5"/>
<dbReference type="SUPFAM" id="SSF47757">
    <property type="entry name" value="Chemotaxis receptor methyltransferase CheR, N-terminal domain"/>
    <property type="match status" value="1"/>
</dbReference>
<proteinExistence type="predicted"/>
<keyword evidence="4" id="KW-0808">Transferase</keyword>
<dbReference type="PRINTS" id="PR00996">
    <property type="entry name" value="CHERMTFRASE"/>
</dbReference>
<dbReference type="RefSeq" id="WP_160588714.1">
    <property type="nucleotide sequence ID" value="NZ_BMHN01000001.1"/>
</dbReference>
<comment type="caution">
    <text evidence="8">The sequence shown here is derived from an EMBL/GenBank/DDBJ whole genome shotgun (WGS) entry which is preliminary data.</text>
</comment>
<evidence type="ECO:0000256" key="4">
    <source>
        <dbReference type="ARBA" id="ARBA00022679"/>
    </source>
</evidence>
<keyword evidence="3" id="KW-0489">Methyltransferase</keyword>
<dbReference type="Proteomes" id="UP000470384">
    <property type="component" value="Unassembled WGS sequence"/>
</dbReference>
<dbReference type="Gene3D" id="3.40.50.150">
    <property type="entry name" value="Vaccinia Virus protein VP39"/>
    <property type="match status" value="1"/>
</dbReference>
<dbReference type="PANTHER" id="PTHR24422">
    <property type="entry name" value="CHEMOTAXIS PROTEIN METHYLTRANSFERASE"/>
    <property type="match status" value="1"/>
</dbReference>
<accession>A0A845QFH5</accession>
<comment type="catalytic activity">
    <reaction evidence="1">
        <text>L-glutamyl-[protein] + S-adenosyl-L-methionine = [protein]-L-glutamate 5-O-methyl ester + S-adenosyl-L-homocysteine</text>
        <dbReference type="Rhea" id="RHEA:24452"/>
        <dbReference type="Rhea" id="RHEA-COMP:10208"/>
        <dbReference type="Rhea" id="RHEA-COMP:10311"/>
        <dbReference type="ChEBI" id="CHEBI:29973"/>
        <dbReference type="ChEBI" id="CHEBI:57856"/>
        <dbReference type="ChEBI" id="CHEBI:59789"/>
        <dbReference type="ChEBI" id="CHEBI:82795"/>
        <dbReference type="EC" id="2.1.1.80"/>
    </reaction>
</comment>
<name>A0A845QFH5_9HYPH</name>
<dbReference type="Pfam" id="PF01739">
    <property type="entry name" value="CheR"/>
    <property type="match status" value="1"/>
</dbReference>
<keyword evidence="5" id="KW-0949">S-adenosyl-L-methionine</keyword>
<dbReference type="Gene3D" id="1.10.155.10">
    <property type="entry name" value="Chemotaxis receptor methyltransferase CheR, N-terminal domain"/>
    <property type="match status" value="1"/>
</dbReference>
<organism evidence="8 9">
    <name type="scientific">Pyruvatibacter mobilis</name>
    <dbReference type="NCBI Taxonomy" id="1712261"/>
    <lineage>
        <taxon>Bacteria</taxon>
        <taxon>Pseudomonadati</taxon>
        <taxon>Pseudomonadota</taxon>
        <taxon>Alphaproteobacteria</taxon>
        <taxon>Hyphomicrobiales</taxon>
        <taxon>Parvibaculaceae</taxon>
        <taxon>Pyruvatibacter</taxon>
    </lineage>
</organism>
<dbReference type="PROSITE" id="PS50123">
    <property type="entry name" value="CHER"/>
    <property type="match status" value="1"/>
</dbReference>
<keyword evidence="9" id="KW-1185">Reference proteome</keyword>
<evidence type="ECO:0000313" key="9">
    <source>
        <dbReference type="Proteomes" id="UP000470384"/>
    </source>
</evidence>
<dbReference type="InterPro" id="IPR000780">
    <property type="entry name" value="CheR_MeTrfase"/>
</dbReference>
<evidence type="ECO:0000313" key="8">
    <source>
        <dbReference type="EMBL" id="NBG96671.1"/>
    </source>
</evidence>
<dbReference type="SUPFAM" id="SSF53335">
    <property type="entry name" value="S-adenosyl-L-methionine-dependent methyltransferases"/>
    <property type="match status" value="1"/>
</dbReference>
<dbReference type="OrthoDB" id="9816309at2"/>
<dbReference type="SMART" id="SM00138">
    <property type="entry name" value="MeTrc"/>
    <property type="match status" value="1"/>
</dbReference>
<protein>
    <recommendedName>
        <fullName evidence="2">protein-glutamate O-methyltransferase</fullName>
        <ecNumber evidence="2">2.1.1.80</ecNumber>
    </recommendedName>
</protein>
<feature type="domain" description="CheR-type methyltransferase" evidence="7">
    <location>
        <begin position="1"/>
        <end position="256"/>
    </location>
</feature>
<dbReference type="EMBL" id="WXYQ01000011">
    <property type="protein sequence ID" value="NBG96671.1"/>
    <property type="molecule type" value="Genomic_DNA"/>
</dbReference>
<evidence type="ECO:0000256" key="3">
    <source>
        <dbReference type="ARBA" id="ARBA00022603"/>
    </source>
</evidence>